<dbReference type="InterPro" id="IPR013471">
    <property type="entry name" value="RNase_Z/BN"/>
</dbReference>
<dbReference type="Proteomes" id="UP000654604">
    <property type="component" value="Unassembled WGS sequence"/>
</dbReference>
<dbReference type="Gene3D" id="3.60.15.10">
    <property type="entry name" value="Ribonuclease Z/Hydroxyacylglutathione hydrolase-like"/>
    <property type="match status" value="1"/>
</dbReference>
<evidence type="ECO:0000259" key="9">
    <source>
        <dbReference type="SMART" id="SM00849"/>
    </source>
</evidence>
<dbReference type="EMBL" id="JADEWC010000009">
    <property type="protein sequence ID" value="MBE9222159.1"/>
    <property type="molecule type" value="Genomic_DNA"/>
</dbReference>
<dbReference type="PANTHER" id="PTHR46018:SF2">
    <property type="entry name" value="ZINC PHOSPHODIESTERASE ELAC PROTEIN 1"/>
    <property type="match status" value="1"/>
</dbReference>
<comment type="function">
    <text evidence="8">Zinc phosphodiesterase, which displays some tRNA 3'-processing endonuclease activity. Probably involved in tRNA maturation, by removing a 3'-trailer from precursor tRNA.</text>
</comment>
<comment type="caution">
    <text evidence="10">The sequence shown here is derived from an EMBL/GenBank/DDBJ whole genome shotgun (WGS) entry which is preliminary data.</text>
</comment>
<name>A0ABR9V3N4_9CHRO</name>
<accession>A0ABR9V3N4</accession>
<dbReference type="InterPro" id="IPR036866">
    <property type="entry name" value="RibonucZ/Hydroxyglut_hydro"/>
</dbReference>
<feature type="binding site" evidence="8">
    <location>
        <position position="67"/>
    </location>
    <ligand>
        <name>Zn(2+)</name>
        <dbReference type="ChEBI" id="CHEBI:29105"/>
        <label>2</label>
        <note>catalytic</note>
    </ligand>
</feature>
<evidence type="ECO:0000256" key="1">
    <source>
        <dbReference type="ARBA" id="ARBA00011738"/>
    </source>
</evidence>
<keyword evidence="4 8" id="KW-0479">Metal-binding</keyword>
<evidence type="ECO:0000256" key="4">
    <source>
        <dbReference type="ARBA" id="ARBA00022723"/>
    </source>
</evidence>
<feature type="binding site" evidence="8">
    <location>
        <position position="210"/>
    </location>
    <ligand>
        <name>Zn(2+)</name>
        <dbReference type="ChEBI" id="CHEBI:29105"/>
        <label>2</label>
        <note>catalytic</note>
    </ligand>
</feature>
<reference evidence="10 11" key="1">
    <citation type="submission" date="2020-10" db="EMBL/GenBank/DDBJ databases">
        <authorList>
            <person name="Castelo-Branco R."/>
            <person name="Eusebio N."/>
            <person name="Adriana R."/>
            <person name="Vieira A."/>
            <person name="Brugerolle De Fraissinette N."/>
            <person name="Rezende De Castro R."/>
            <person name="Schneider M.P."/>
            <person name="Vasconcelos V."/>
            <person name="Leao P.N."/>
        </authorList>
    </citation>
    <scope>NUCLEOTIDE SEQUENCE [LARGE SCALE GENOMIC DNA]</scope>
    <source>
        <strain evidence="10 11">LEGE 03274</strain>
    </source>
</reference>
<dbReference type="SMART" id="SM00849">
    <property type="entry name" value="Lactamase_B"/>
    <property type="match status" value="1"/>
</dbReference>
<proteinExistence type="inferred from homology"/>
<dbReference type="Pfam" id="PF23023">
    <property type="entry name" value="Anti-Pycsar_Apyc1"/>
    <property type="match status" value="1"/>
</dbReference>
<feature type="binding site" evidence="8">
    <location>
        <position position="268"/>
    </location>
    <ligand>
        <name>Zn(2+)</name>
        <dbReference type="ChEBI" id="CHEBI:29105"/>
        <label>2</label>
        <note>catalytic</note>
    </ligand>
</feature>
<comment type="catalytic activity">
    <reaction evidence="8">
        <text>Endonucleolytic cleavage of RNA, removing extra 3' nucleotides from tRNA precursor, generating 3' termini of tRNAs. A 3'-hydroxy group is left at the tRNA terminus and a 5'-phosphoryl group is left at the trailer molecule.</text>
        <dbReference type="EC" id="3.1.26.11"/>
    </reaction>
</comment>
<feature type="active site" description="Proton acceptor" evidence="8">
    <location>
        <position position="66"/>
    </location>
</feature>
<evidence type="ECO:0000313" key="11">
    <source>
        <dbReference type="Proteomes" id="UP000654604"/>
    </source>
</evidence>
<dbReference type="NCBIfam" id="NF000801">
    <property type="entry name" value="PRK00055.1-3"/>
    <property type="match status" value="1"/>
</dbReference>
<evidence type="ECO:0000313" key="10">
    <source>
        <dbReference type="EMBL" id="MBE9222159.1"/>
    </source>
</evidence>
<keyword evidence="11" id="KW-1185">Reference proteome</keyword>
<evidence type="ECO:0000256" key="2">
    <source>
        <dbReference type="ARBA" id="ARBA00022694"/>
    </source>
</evidence>
<dbReference type="GO" id="GO:0042781">
    <property type="term" value="F:3'-tRNA processing endoribonuclease activity"/>
    <property type="evidence" value="ECO:0007669"/>
    <property type="project" value="UniProtKB-EC"/>
</dbReference>
<dbReference type="Pfam" id="PF12706">
    <property type="entry name" value="Lactamase_B_2"/>
    <property type="match status" value="1"/>
</dbReference>
<feature type="binding site" evidence="8">
    <location>
        <position position="64"/>
    </location>
    <ligand>
        <name>Zn(2+)</name>
        <dbReference type="ChEBI" id="CHEBI:29105"/>
        <label>1</label>
        <note>catalytic</note>
    </ligand>
</feature>
<evidence type="ECO:0000256" key="8">
    <source>
        <dbReference type="HAMAP-Rule" id="MF_01818"/>
    </source>
</evidence>
<feature type="binding site" evidence="8">
    <location>
        <position position="139"/>
    </location>
    <ligand>
        <name>Zn(2+)</name>
        <dbReference type="ChEBI" id="CHEBI:29105"/>
        <label>1</label>
        <note>catalytic</note>
    </ligand>
</feature>
<evidence type="ECO:0000256" key="7">
    <source>
        <dbReference type="ARBA" id="ARBA00022833"/>
    </source>
</evidence>
<protein>
    <recommendedName>
        <fullName evidence="8">Ribonuclease Z</fullName>
        <shortName evidence="8">RNase Z</shortName>
        <ecNumber evidence="8">3.1.26.11</ecNumber>
    </recommendedName>
    <alternativeName>
        <fullName evidence="8">tRNA 3 endonuclease</fullName>
    </alternativeName>
    <alternativeName>
        <fullName evidence="8">tRNase Z</fullName>
    </alternativeName>
</protein>
<dbReference type="HAMAP" id="MF_01818">
    <property type="entry name" value="RNase_Z_BN"/>
    <property type="match status" value="1"/>
</dbReference>
<evidence type="ECO:0000256" key="3">
    <source>
        <dbReference type="ARBA" id="ARBA00022722"/>
    </source>
</evidence>
<keyword evidence="6 8" id="KW-0378">Hydrolase</keyword>
<keyword evidence="2 8" id="KW-0819">tRNA processing</keyword>
<dbReference type="RefSeq" id="WP_193800326.1">
    <property type="nucleotide sequence ID" value="NZ_JADEWC010000009.1"/>
</dbReference>
<dbReference type="SUPFAM" id="SSF56281">
    <property type="entry name" value="Metallo-hydrolase/oxidoreductase"/>
    <property type="match status" value="1"/>
</dbReference>
<evidence type="ECO:0000256" key="6">
    <source>
        <dbReference type="ARBA" id="ARBA00022801"/>
    </source>
</evidence>
<dbReference type="InterPro" id="IPR001279">
    <property type="entry name" value="Metallo-B-lactamas"/>
</dbReference>
<sequence>MEVTFLGTSSGVPTRSRNVSSVALRLTQRGEIWLFDCGEGTQHQILRSDLKTSQLKKIFVTHMHGDHIFGLMGLLASCGLGAHAENVEVYGPPGLDAYLKACMKYSQTYFPYGVHFKTVSPGVIYEDDEYIVSTEMLKHRVTAFGYRVSEKDKAGKFDVEKAKKLGIPSGPIYGKLKKGETITLDDGRTINGSQLCGPTEIGRKFVYCTDTVFCESAIALSEDADVLIHEATFAHQDAQMAFERMHSTTTMAAQVALAAQVKKLIMTHFSPRYAPGNPLQLNDLLKEAQAIFPETILAHDFLSYEIPRRIN</sequence>
<feature type="domain" description="Metallo-beta-lactamase" evidence="9">
    <location>
        <begin position="18"/>
        <end position="268"/>
    </location>
</feature>
<keyword evidence="5 8" id="KW-0255">Endonuclease</keyword>
<dbReference type="EC" id="3.1.26.11" evidence="8"/>
<dbReference type="PANTHER" id="PTHR46018">
    <property type="entry name" value="ZINC PHOSPHODIESTERASE ELAC PROTEIN 1"/>
    <property type="match status" value="1"/>
</dbReference>
<comment type="subunit">
    <text evidence="1 8">Homodimer.</text>
</comment>
<evidence type="ECO:0000256" key="5">
    <source>
        <dbReference type="ARBA" id="ARBA00022759"/>
    </source>
</evidence>
<keyword evidence="3 8" id="KW-0540">Nuclease</keyword>
<comment type="cofactor">
    <cofactor evidence="8">
        <name>Zn(2+)</name>
        <dbReference type="ChEBI" id="CHEBI:29105"/>
    </cofactor>
    <text evidence="8">Binds 2 Zn(2+) ions.</text>
</comment>
<gene>
    <name evidence="8" type="primary">rnz</name>
    <name evidence="10" type="ORF">IQ215_05560</name>
</gene>
<dbReference type="NCBIfam" id="TIGR02651">
    <property type="entry name" value="RNase_Z"/>
    <property type="match status" value="1"/>
</dbReference>
<comment type="similarity">
    <text evidence="8">Belongs to the RNase Z family.</text>
</comment>
<feature type="binding site" evidence="8">
    <location>
        <position position="210"/>
    </location>
    <ligand>
        <name>Zn(2+)</name>
        <dbReference type="ChEBI" id="CHEBI:29105"/>
        <label>1</label>
        <note>catalytic</note>
    </ligand>
</feature>
<keyword evidence="7 8" id="KW-0862">Zinc</keyword>
<feature type="binding site" evidence="8">
    <location>
        <position position="66"/>
    </location>
    <ligand>
        <name>Zn(2+)</name>
        <dbReference type="ChEBI" id="CHEBI:29105"/>
        <label>2</label>
        <note>catalytic</note>
    </ligand>
</feature>
<feature type="binding site" evidence="8">
    <location>
        <position position="62"/>
    </location>
    <ligand>
        <name>Zn(2+)</name>
        <dbReference type="ChEBI" id="CHEBI:29105"/>
        <label>1</label>
        <note>catalytic</note>
    </ligand>
</feature>
<dbReference type="CDD" id="cd07717">
    <property type="entry name" value="RNaseZ_ZiPD-like_MBL-fold"/>
    <property type="match status" value="1"/>
</dbReference>
<organism evidence="10 11">
    <name type="scientific">Cyanobacterium stanieri LEGE 03274</name>
    <dbReference type="NCBI Taxonomy" id="1828756"/>
    <lineage>
        <taxon>Bacteria</taxon>
        <taxon>Bacillati</taxon>
        <taxon>Cyanobacteriota</taxon>
        <taxon>Cyanophyceae</taxon>
        <taxon>Oscillatoriophycideae</taxon>
        <taxon>Chroococcales</taxon>
        <taxon>Geminocystaceae</taxon>
        <taxon>Cyanobacterium</taxon>
    </lineage>
</organism>